<dbReference type="InterPro" id="IPR050659">
    <property type="entry name" value="Peptidase_M24B"/>
</dbReference>
<sequence>MQTMKGVGDKMTLPYGHRMKRLRGWLEANAIDAAIVTMPSSIAYLTGFRSDPMERFLALWIADGGETTLFVPELDALKSEGAIGVDRLVPIPDGKPPLELLRNSCKTEPVCMGIEKDAVSWKLAEELFASWQEAEFVDIGDEIREMRGRKTREEADFAKEAASIADAALEAALTTFIRGMKERELAEEIDRQIRLKGGAGNAFATTVLGGIRSAYPHGETGLHAISEGEFLLVDMGASCHGYLSDMTRTFIVGEGSAEQERMYETVKEANRRAIAAVRPEEPLSSVDKAARSWIDQQGYGSYFPHRVGHGLGVDIHEPPSIHGWNNRPIVQGMLFTIEPGIYVPGIGGVRIEDDLYVNDQGITEQLTGFPKELRRL</sequence>
<dbReference type="Gene3D" id="3.90.230.10">
    <property type="entry name" value="Creatinase/methionine aminopeptidase superfamily"/>
    <property type="match status" value="1"/>
</dbReference>
<gene>
    <name evidence="6" type="ORF">D7Z26_12015</name>
</gene>
<evidence type="ECO:0000313" key="7">
    <source>
        <dbReference type="Proteomes" id="UP000282076"/>
    </source>
</evidence>
<evidence type="ECO:0000259" key="5">
    <source>
        <dbReference type="Pfam" id="PF01321"/>
    </source>
</evidence>
<evidence type="ECO:0000256" key="3">
    <source>
        <dbReference type="RuleBase" id="RU000590"/>
    </source>
</evidence>
<keyword evidence="6" id="KW-0031">Aminopeptidase</keyword>
<accession>A0A494XWP3</accession>
<dbReference type="InterPro" id="IPR001131">
    <property type="entry name" value="Peptidase_M24B_aminopep-P_CS"/>
</dbReference>
<keyword evidence="6" id="KW-0645">Protease</keyword>
<keyword evidence="7" id="KW-1185">Reference proteome</keyword>
<dbReference type="InterPro" id="IPR000994">
    <property type="entry name" value="Pept_M24"/>
</dbReference>
<evidence type="ECO:0000256" key="1">
    <source>
        <dbReference type="ARBA" id="ARBA00022723"/>
    </source>
</evidence>
<dbReference type="InterPro" id="IPR036005">
    <property type="entry name" value="Creatinase/aminopeptidase-like"/>
</dbReference>
<reference evidence="6 7" key="1">
    <citation type="submission" date="2018-10" db="EMBL/GenBank/DDBJ databases">
        <title>Cohnella sp. M2MS4P-1, whole genome shotgun sequence.</title>
        <authorList>
            <person name="Tuo L."/>
        </authorList>
    </citation>
    <scope>NUCLEOTIDE SEQUENCE [LARGE SCALE GENOMIC DNA]</scope>
    <source>
        <strain evidence="6 7">M2MS4P-1</strain>
    </source>
</reference>
<keyword evidence="2" id="KW-0378">Hydrolase</keyword>
<comment type="similarity">
    <text evidence="3">Belongs to the peptidase M24B family.</text>
</comment>
<dbReference type="PANTHER" id="PTHR46112:SF2">
    <property type="entry name" value="XAA-PRO AMINOPEPTIDASE P-RELATED"/>
    <property type="match status" value="1"/>
</dbReference>
<dbReference type="GO" id="GO:0004177">
    <property type="term" value="F:aminopeptidase activity"/>
    <property type="evidence" value="ECO:0007669"/>
    <property type="project" value="UniProtKB-KW"/>
</dbReference>
<dbReference type="Gene3D" id="3.40.350.10">
    <property type="entry name" value="Creatinase/prolidase N-terminal domain"/>
    <property type="match status" value="1"/>
</dbReference>
<dbReference type="EMBL" id="RBZM01000005">
    <property type="protein sequence ID" value="RKP54104.1"/>
    <property type="molecule type" value="Genomic_DNA"/>
</dbReference>
<dbReference type="InterPro" id="IPR029149">
    <property type="entry name" value="Creatin/AminoP/Spt16_N"/>
</dbReference>
<dbReference type="AlphaFoldDB" id="A0A494XWP3"/>
<protein>
    <submittedName>
        <fullName evidence="6">Aminopeptidase P family protein</fullName>
    </submittedName>
</protein>
<dbReference type="GO" id="GO:0046872">
    <property type="term" value="F:metal ion binding"/>
    <property type="evidence" value="ECO:0007669"/>
    <property type="project" value="UniProtKB-KW"/>
</dbReference>
<dbReference type="InterPro" id="IPR000587">
    <property type="entry name" value="Creatinase_N"/>
</dbReference>
<comment type="caution">
    <text evidence="6">The sequence shown here is derived from an EMBL/GenBank/DDBJ whole genome shotgun (WGS) entry which is preliminary data.</text>
</comment>
<feature type="domain" description="Creatinase N-terminal" evidence="5">
    <location>
        <begin position="18"/>
        <end position="147"/>
    </location>
</feature>
<dbReference type="PROSITE" id="PS00491">
    <property type="entry name" value="PROLINE_PEPTIDASE"/>
    <property type="match status" value="1"/>
</dbReference>
<proteinExistence type="inferred from homology"/>
<organism evidence="6 7">
    <name type="scientific">Cohnella endophytica</name>
    <dbReference type="NCBI Taxonomy" id="2419778"/>
    <lineage>
        <taxon>Bacteria</taxon>
        <taxon>Bacillati</taxon>
        <taxon>Bacillota</taxon>
        <taxon>Bacilli</taxon>
        <taxon>Bacillales</taxon>
        <taxon>Paenibacillaceae</taxon>
        <taxon>Cohnella</taxon>
    </lineage>
</organism>
<name>A0A494XWP3_9BACL</name>
<evidence type="ECO:0000256" key="2">
    <source>
        <dbReference type="ARBA" id="ARBA00022801"/>
    </source>
</evidence>
<evidence type="ECO:0000259" key="4">
    <source>
        <dbReference type="Pfam" id="PF00557"/>
    </source>
</evidence>
<dbReference type="PANTHER" id="PTHR46112">
    <property type="entry name" value="AMINOPEPTIDASE"/>
    <property type="match status" value="1"/>
</dbReference>
<dbReference type="SUPFAM" id="SSF55920">
    <property type="entry name" value="Creatinase/aminopeptidase"/>
    <property type="match status" value="1"/>
</dbReference>
<dbReference type="Pfam" id="PF01321">
    <property type="entry name" value="Creatinase_N"/>
    <property type="match status" value="1"/>
</dbReference>
<keyword evidence="1 3" id="KW-0479">Metal-binding</keyword>
<dbReference type="SUPFAM" id="SSF53092">
    <property type="entry name" value="Creatinase/prolidase N-terminal domain"/>
    <property type="match status" value="1"/>
</dbReference>
<feature type="domain" description="Peptidase M24" evidence="4">
    <location>
        <begin position="159"/>
        <end position="358"/>
    </location>
</feature>
<dbReference type="Pfam" id="PF00557">
    <property type="entry name" value="Peptidase_M24"/>
    <property type="match status" value="1"/>
</dbReference>
<evidence type="ECO:0000313" key="6">
    <source>
        <dbReference type="EMBL" id="RKP54104.1"/>
    </source>
</evidence>
<dbReference type="Proteomes" id="UP000282076">
    <property type="component" value="Unassembled WGS sequence"/>
</dbReference>